<proteinExistence type="predicted"/>
<dbReference type="PaxDb" id="3218-PP1S20_61V6.1"/>
<organism evidence="2">
    <name type="scientific">Physcomitrium patens</name>
    <name type="common">Spreading-leaved earth moss</name>
    <name type="synonym">Physcomitrella patens</name>
    <dbReference type="NCBI Taxonomy" id="3218"/>
    <lineage>
        <taxon>Eukaryota</taxon>
        <taxon>Viridiplantae</taxon>
        <taxon>Streptophyta</taxon>
        <taxon>Embryophyta</taxon>
        <taxon>Bryophyta</taxon>
        <taxon>Bryophytina</taxon>
        <taxon>Bryopsida</taxon>
        <taxon>Funariidae</taxon>
        <taxon>Funariales</taxon>
        <taxon>Funariaceae</taxon>
        <taxon>Physcomitrium</taxon>
    </lineage>
</organism>
<dbReference type="SUPFAM" id="SSF56112">
    <property type="entry name" value="Protein kinase-like (PK-like)"/>
    <property type="match status" value="1"/>
</dbReference>
<dbReference type="GO" id="GO:0004674">
    <property type="term" value="F:protein serine/threonine kinase activity"/>
    <property type="evidence" value="ECO:0000318"/>
    <property type="project" value="GO_Central"/>
</dbReference>
<evidence type="ECO:0000313" key="4">
    <source>
        <dbReference type="Proteomes" id="UP000006727"/>
    </source>
</evidence>
<dbReference type="PANTHER" id="PTHR44329">
    <property type="entry name" value="SERINE/THREONINE-PROTEIN KINASE TNNI3K-RELATED"/>
    <property type="match status" value="1"/>
</dbReference>
<gene>
    <name evidence="2" type="ORF">PHYPA_024213</name>
</gene>
<dbReference type="InterPro" id="IPR000719">
    <property type="entry name" value="Prot_kinase_dom"/>
</dbReference>
<reference evidence="3" key="3">
    <citation type="submission" date="2020-12" db="UniProtKB">
        <authorList>
            <consortium name="EnsemblPlants"/>
        </authorList>
    </citation>
    <scope>IDENTIFICATION</scope>
</reference>
<protein>
    <recommendedName>
        <fullName evidence="1">Protein kinase domain-containing protein</fullName>
    </recommendedName>
</protein>
<evidence type="ECO:0000259" key="1">
    <source>
        <dbReference type="PROSITE" id="PS50011"/>
    </source>
</evidence>
<name>A0A2K1IYP2_PHYPA</name>
<dbReference type="InterPro" id="IPR051681">
    <property type="entry name" value="Ser/Thr_Kinases-Pseudokinases"/>
</dbReference>
<dbReference type="PROSITE" id="PS50011">
    <property type="entry name" value="PROTEIN_KINASE_DOM"/>
    <property type="match status" value="1"/>
</dbReference>
<sequence length="380" mass="42869">MDVESFVLECCQKKHWIQAACILLNEFEYVALLSSHLELPIWSFNKSTRTILAMGLRRELTTIKLSFCDRVNLFSKVEGALSSGIVSNPEEVQLATSLAERFIASVIGPVSDEPLKGYMGVDSTNLKREKLLGKGSGGVVYKVKWLNMPAAEKSLPDTNQGELSDVDWEVSILARQSHPHIVRLLCYVKGGAKCSIVQELMDSLKPENILVKSKKLAKVDGQFVYVKVADFGISKTKERSITLSHPTWNMGTTRWMALELIRFQSHGRAWKTGDWYPDWTPSKSDVYSFGMVCYTILTGNQPFVGDRPSGLKAKVLQDKRPPLPPGYPFYLRCMIQKCWRPELGERPTFAEICRELTFMRGSRLIGKASVLYFAFQDLIP</sequence>
<dbReference type="InterPro" id="IPR011009">
    <property type="entry name" value="Kinase-like_dom_sf"/>
</dbReference>
<dbReference type="EMBL" id="ABEU02000019">
    <property type="protein sequence ID" value="PNR34396.1"/>
    <property type="molecule type" value="Genomic_DNA"/>
</dbReference>
<dbReference type="InParanoid" id="A0A2K1IYP2"/>
<keyword evidence="4" id="KW-1185">Reference proteome</keyword>
<dbReference type="InterPro" id="IPR001245">
    <property type="entry name" value="Ser-Thr/Tyr_kinase_cat_dom"/>
</dbReference>
<dbReference type="Gene3D" id="3.30.200.20">
    <property type="entry name" value="Phosphorylase Kinase, domain 1"/>
    <property type="match status" value="1"/>
</dbReference>
<dbReference type="Gene3D" id="1.10.510.10">
    <property type="entry name" value="Transferase(Phosphotransferase) domain 1"/>
    <property type="match status" value="1"/>
</dbReference>
<dbReference type="PANTHER" id="PTHR44329:SF260">
    <property type="entry name" value="PROTEIN KINASE DOMAIN-CONTAINING PROTEIN"/>
    <property type="match status" value="1"/>
</dbReference>
<feature type="domain" description="Protein kinase" evidence="1">
    <location>
        <begin position="27"/>
        <end position="359"/>
    </location>
</feature>
<accession>A0A2K1IYP2</accession>
<evidence type="ECO:0000313" key="3">
    <source>
        <dbReference type="EnsemblPlants" id="Pp3c19_16570V3.1"/>
    </source>
</evidence>
<reference evidence="2 4" key="2">
    <citation type="journal article" date="2018" name="Plant J.">
        <title>The Physcomitrella patens chromosome-scale assembly reveals moss genome structure and evolution.</title>
        <authorList>
            <person name="Lang D."/>
            <person name="Ullrich K.K."/>
            <person name="Murat F."/>
            <person name="Fuchs J."/>
            <person name="Jenkins J."/>
            <person name="Haas F.B."/>
            <person name="Piednoel M."/>
            <person name="Gundlach H."/>
            <person name="Van Bel M."/>
            <person name="Meyberg R."/>
            <person name="Vives C."/>
            <person name="Morata J."/>
            <person name="Symeonidi A."/>
            <person name="Hiss M."/>
            <person name="Muchero W."/>
            <person name="Kamisugi Y."/>
            <person name="Saleh O."/>
            <person name="Blanc G."/>
            <person name="Decker E.L."/>
            <person name="van Gessel N."/>
            <person name="Grimwood J."/>
            <person name="Hayes R.D."/>
            <person name="Graham S.W."/>
            <person name="Gunter L.E."/>
            <person name="McDaniel S.F."/>
            <person name="Hoernstein S.N.W."/>
            <person name="Larsson A."/>
            <person name="Li F.W."/>
            <person name="Perroud P.F."/>
            <person name="Phillips J."/>
            <person name="Ranjan P."/>
            <person name="Rokshar D.S."/>
            <person name="Rothfels C.J."/>
            <person name="Schneider L."/>
            <person name="Shu S."/>
            <person name="Stevenson D.W."/>
            <person name="Thummler F."/>
            <person name="Tillich M."/>
            <person name="Villarreal Aguilar J.C."/>
            <person name="Widiez T."/>
            <person name="Wong G.K."/>
            <person name="Wymore A."/>
            <person name="Zhang Y."/>
            <person name="Zimmer A.D."/>
            <person name="Quatrano R.S."/>
            <person name="Mayer K.F.X."/>
            <person name="Goodstein D."/>
            <person name="Casacuberta J.M."/>
            <person name="Vandepoele K."/>
            <person name="Reski R."/>
            <person name="Cuming A.C."/>
            <person name="Tuskan G.A."/>
            <person name="Maumus F."/>
            <person name="Salse J."/>
            <person name="Schmutz J."/>
            <person name="Rensing S.A."/>
        </authorList>
    </citation>
    <scope>NUCLEOTIDE SEQUENCE [LARGE SCALE GENOMIC DNA]</scope>
    <source>
        <strain evidence="3 4">cv. Gransden 2004</strain>
    </source>
</reference>
<reference evidence="2 4" key="1">
    <citation type="journal article" date="2008" name="Science">
        <title>The Physcomitrella genome reveals evolutionary insights into the conquest of land by plants.</title>
        <authorList>
            <person name="Rensing S."/>
            <person name="Lang D."/>
            <person name="Zimmer A."/>
            <person name="Terry A."/>
            <person name="Salamov A."/>
            <person name="Shapiro H."/>
            <person name="Nishiyama T."/>
            <person name="Perroud P.-F."/>
            <person name="Lindquist E."/>
            <person name="Kamisugi Y."/>
            <person name="Tanahashi T."/>
            <person name="Sakakibara K."/>
            <person name="Fujita T."/>
            <person name="Oishi K."/>
            <person name="Shin-I T."/>
            <person name="Kuroki Y."/>
            <person name="Toyoda A."/>
            <person name="Suzuki Y."/>
            <person name="Hashimoto A."/>
            <person name="Yamaguchi K."/>
            <person name="Sugano A."/>
            <person name="Kohara Y."/>
            <person name="Fujiyama A."/>
            <person name="Anterola A."/>
            <person name="Aoki S."/>
            <person name="Ashton N."/>
            <person name="Barbazuk W.B."/>
            <person name="Barker E."/>
            <person name="Bennetzen J."/>
            <person name="Bezanilla M."/>
            <person name="Blankenship R."/>
            <person name="Cho S.H."/>
            <person name="Dutcher S."/>
            <person name="Estelle M."/>
            <person name="Fawcett J.A."/>
            <person name="Gundlach H."/>
            <person name="Hanada K."/>
            <person name="Heyl A."/>
            <person name="Hicks K.A."/>
            <person name="Hugh J."/>
            <person name="Lohr M."/>
            <person name="Mayer K."/>
            <person name="Melkozernov A."/>
            <person name="Murata T."/>
            <person name="Nelson D."/>
            <person name="Pils B."/>
            <person name="Prigge M."/>
            <person name="Reiss B."/>
            <person name="Renner T."/>
            <person name="Rombauts S."/>
            <person name="Rushton P."/>
            <person name="Sanderfoot A."/>
            <person name="Schween G."/>
            <person name="Shiu S.-H."/>
            <person name="Stueber K."/>
            <person name="Theodoulou F.L."/>
            <person name="Tu H."/>
            <person name="Van de Peer Y."/>
            <person name="Verrier P.J."/>
            <person name="Waters E."/>
            <person name="Wood A."/>
            <person name="Yang L."/>
            <person name="Cove D."/>
            <person name="Cuming A."/>
            <person name="Hasebe M."/>
            <person name="Lucas S."/>
            <person name="Mishler D.B."/>
            <person name="Reski R."/>
            <person name="Grigoriev I."/>
            <person name="Quatrano R.S."/>
            <person name="Boore J.L."/>
        </authorList>
    </citation>
    <scope>NUCLEOTIDE SEQUENCE [LARGE SCALE GENOMIC DNA]</scope>
    <source>
        <strain evidence="3 4">cv. Gransden 2004</strain>
    </source>
</reference>
<dbReference type="GO" id="GO:0007165">
    <property type="term" value="P:signal transduction"/>
    <property type="evidence" value="ECO:0000318"/>
    <property type="project" value="GO_Central"/>
</dbReference>
<dbReference type="Gramene" id="Pp3c19_16570V3.1">
    <property type="protein sequence ID" value="Pp3c19_16570V3.1"/>
    <property type="gene ID" value="Pp3c19_16570"/>
</dbReference>
<evidence type="ECO:0000313" key="2">
    <source>
        <dbReference type="EMBL" id="PNR34396.1"/>
    </source>
</evidence>
<dbReference type="GO" id="GO:0005524">
    <property type="term" value="F:ATP binding"/>
    <property type="evidence" value="ECO:0007669"/>
    <property type="project" value="InterPro"/>
</dbReference>
<dbReference type="AlphaFoldDB" id="A0A2K1IYP2"/>
<dbReference type="Proteomes" id="UP000006727">
    <property type="component" value="Chromosome 19"/>
</dbReference>
<dbReference type="EnsemblPlants" id="Pp3c19_16570V3.1">
    <property type="protein sequence ID" value="Pp3c19_16570V3.1"/>
    <property type="gene ID" value="Pp3c19_16570"/>
</dbReference>
<dbReference type="Pfam" id="PF07714">
    <property type="entry name" value="PK_Tyr_Ser-Thr"/>
    <property type="match status" value="1"/>
</dbReference>